<dbReference type="Proteomes" id="UP000006447">
    <property type="component" value="Unassembled WGS sequence"/>
</dbReference>
<evidence type="ECO:0000313" key="4">
    <source>
        <dbReference type="Proteomes" id="UP000006447"/>
    </source>
</evidence>
<dbReference type="SUPFAM" id="SSF75304">
    <property type="entry name" value="Amidase signature (AS) enzymes"/>
    <property type="match status" value="1"/>
</dbReference>
<dbReference type="PANTHER" id="PTHR11895">
    <property type="entry name" value="TRANSAMIDASE"/>
    <property type="match status" value="1"/>
</dbReference>
<dbReference type="PANTHER" id="PTHR11895:SF76">
    <property type="entry name" value="INDOLEACETAMIDE HYDROLASE"/>
    <property type="match status" value="1"/>
</dbReference>
<evidence type="ECO:0000256" key="1">
    <source>
        <dbReference type="SAM" id="MobiDB-lite"/>
    </source>
</evidence>
<comment type="caution">
    <text evidence="3">The sequence shown here is derived from an EMBL/GenBank/DDBJ whole genome shotgun (WGS) entry which is preliminary data.</text>
</comment>
<sequence>MSPATDSPEPRLTSDPTPPHHSPPADSAGGAPARPRIDQIDPAINAIVTVQPEHALELARKAYVRTMSGEPLGPLHGLPIAHKDTLDTAGLRTTHGSPIFADHIPPAANSWSNAPTPPAQSRTNTASSTGTCSRSPPREEPCTPRRGSLASDPACCSSRSTTAT</sequence>
<dbReference type="InterPro" id="IPR000120">
    <property type="entry name" value="Amidase"/>
</dbReference>
<feature type="domain" description="Amidase" evidence="2">
    <location>
        <begin position="36"/>
        <end position="106"/>
    </location>
</feature>
<evidence type="ECO:0000313" key="3">
    <source>
        <dbReference type="EMBL" id="EID74425.1"/>
    </source>
</evidence>
<organism evidence="3 4">
    <name type="scientific">Rhodococcus opacus RKJ300 = JCM 13270</name>
    <dbReference type="NCBI Taxonomy" id="1165867"/>
    <lineage>
        <taxon>Bacteria</taxon>
        <taxon>Bacillati</taxon>
        <taxon>Actinomycetota</taxon>
        <taxon>Actinomycetes</taxon>
        <taxon>Mycobacteriales</taxon>
        <taxon>Nocardiaceae</taxon>
        <taxon>Rhodococcus</taxon>
    </lineage>
</organism>
<evidence type="ECO:0000259" key="2">
    <source>
        <dbReference type="Pfam" id="PF01425"/>
    </source>
</evidence>
<feature type="region of interest" description="Disordered" evidence="1">
    <location>
        <begin position="89"/>
        <end position="164"/>
    </location>
</feature>
<reference evidence="3 4" key="1">
    <citation type="journal article" date="2012" name="J. Bacteriol.">
        <title>Draft genome sequence of the nitrophenol-degrading actinomycete Rhodococcus imtechensis RKJ300.</title>
        <authorList>
            <person name="Vikram S."/>
            <person name="Kumar S."/>
            <person name="Subramanian S."/>
            <person name="Raghava G.P."/>
        </authorList>
    </citation>
    <scope>NUCLEOTIDE SEQUENCE [LARGE SCALE GENOMIC DNA]</scope>
    <source>
        <strain evidence="3 4">RKJ300</strain>
    </source>
</reference>
<dbReference type="Gene3D" id="3.90.1300.10">
    <property type="entry name" value="Amidase signature (AS) domain"/>
    <property type="match status" value="1"/>
</dbReference>
<feature type="compositionally biased region" description="Low complexity" evidence="1">
    <location>
        <begin position="24"/>
        <end position="34"/>
    </location>
</feature>
<accession>I0WDF9</accession>
<feature type="compositionally biased region" description="Polar residues" evidence="1">
    <location>
        <begin position="109"/>
        <end position="134"/>
    </location>
</feature>
<dbReference type="Pfam" id="PF01425">
    <property type="entry name" value="Amidase"/>
    <property type="match status" value="1"/>
</dbReference>
<proteinExistence type="predicted"/>
<dbReference type="InterPro" id="IPR036928">
    <property type="entry name" value="AS_sf"/>
</dbReference>
<dbReference type="EMBL" id="AJJH01000163">
    <property type="protein sequence ID" value="EID74425.1"/>
    <property type="molecule type" value="Genomic_DNA"/>
</dbReference>
<name>I0WDF9_RHOOP</name>
<dbReference type="AlphaFoldDB" id="I0WDF9"/>
<feature type="region of interest" description="Disordered" evidence="1">
    <location>
        <begin position="1"/>
        <end position="40"/>
    </location>
</feature>
<dbReference type="InterPro" id="IPR023631">
    <property type="entry name" value="Amidase_dom"/>
</dbReference>
<protein>
    <recommendedName>
        <fullName evidence="2">Amidase domain-containing protein</fullName>
    </recommendedName>
</protein>
<gene>
    <name evidence="3" type="ORF">W59_29979</name>
</gene>
<dbReference type="GO" id="GO:0003824">
    <property type="term" value="F:catalytic activity"/>
    <property type="evidence" value="ECO:0007669"/>
    <property type="project" value="InterPro"/>
</dbReference>